<protein>
    <submittedName>
        <fullName evidence="3">Ferredoxin</fullName>
    </submittedName>
</protein>
<dbReference type="EMBL" id="JACHHV010000045">
    <property type="protein sequence ID" value="MBB5888736.1"/>
    <property type="molecule type" value="Genomic_DNA"/>
</dbReference>
<sequence length="77" mass="8623">MKITLIPEKCIACGLCHQYASNIFDYDDAGIVKFFAENELIKQFGDFSDNASIEEQEKLVQAVKHCPTGAIIAELVW</sequence>
<evidence type="ECO:0000259" key="2">
    <source>
        <dbReference type="PROSITE" id="PS51379"/>
    </source>
</evidence>
<proteinExistence type="predicted"/>
<comment type="caution">
    <text evidence="3">The sequence shown here is derived from an EMBL/GenBank/DDBJ whole genome shotgun (WGS) entry which is preliminary data.</text>
</comment>
<keyword evidence="4" id="KW-1185">Reference proteome</keyword>
<evidence type="ECO:0000256" key="1">
    <source>
        <dbReference type="ARBA" id="ARBA00001966"/>
    </source>
</evidence>
<dbReference type="PROSITE" id="PS51379">
    <property type="entry name" value="4FE4S_FER_2"/>
    <property type="match status" value="1"/>
</dbReference>
<dbReference type="PANTHER" id="PTHR39163:SF1">
    <property type="entry name" value="FERREDOXIN"/>
    <property type="match status" value="1"/>
</dbReference>
<dbReference type="InterPro" id="IPR052395">
    <property type="entry name" value="ET_Ferredoxin"/>
</dbReference>
<name>A0A841C482_9LACT</name>
<dbReference type="Gene3D" id="3.30.70.20">
    <property type="match status" value="1"/>
</dbReference>
<dbReference type="RefSeq" id="WP_183541110.1">
    <property type="nucleotide sequence ID" value="NZ_JACHHV010000045.1"/>
</dbReference>
<dbReference type="PANTHER" id="PTHR39163">
    <property type="entry name" value="FERREDOXIN"/>
    <property type="match status" value="1"/>
</dbReference>
<dbReference type="Pfam" id="PF13370">
    <property type="entry name" value="Fer4_13"/>
    <property type="match status" value="1"/>
</dbReference>
<evidence type="ECO:0000313" key="3">
    <source>
        <dbReference type="EMBL" id="MBB5888736.1"/>
    </source>
</evidence>
<organism evidence="3 4">
    <name type="scientific">Lactovum miscens</name>
    <dbReference type="NCBI Taxonomy" id="190387"/>
    <lineage>
        <taxon>Bacteria</taxon>
        <taxon>Bacillati</taxon>
        <taxon>Bacillota</taxon>
        <taxon>Bacilli</taxon>
        <taxon>Lactobacillales</taxon>
        <taxon>Streptococcaceae</taxon>
        <taxon>Lactovum</taxon>
    </lineage>
</organism>
<dbReference type="AlphaFoldDB" id="A0A841C482"/>
<dbReference type="InterPro" id="IPR017896">
    <property type="entry name" value="4Fe4S_Fe-S-bd"/>
</dbReference>
<reference evidence="3 4" key="1">
    <citation type="submission" date="2020-08" db="EMBL/GenBank/DDBJ databases">
        <title>Genomic Encyclopedia of Type Strains, Phase IV (KMG-IV): sequencing the most valuable type-strain genomes for metagenomic binning, comparative biology and taxonomic classification.</title>
        <authorList>
            <person name="Goeker M."/>
        </authorList>
    </citation>
    <scope>NUCLEOTIDE SEQUENCE [LARGE SCALE GENOMIC DNA]</scope>
    <source>
        <strain evidence="3 4">DSM 14925</strain>
    </source>
</reference>
<accession>A0A841C482</accession>
<comment type="cofactor">
    <cofactor evidence="1">
        <name>[4Fe-4S] cluster</name>
        <dbReference type="ChEBI" id="CHEBI:49883"/>
    </cofactor>
</comment>
<gene>
    <name evidence="3" type="ORF">HNQ37_001649</name>
</gene>
<dbReference type="SUPFAM" id="SSF54862">
    <property type="entry name" value="4Fe-4S ferredoxins"/>
    <property type="match status" value="1"/>
</dbReference>
<dbReference type="Proteomes" id="UP000562464">
    <property type="component" value="Unassembled WGS sequence"/>
</dbReference>
<feature type="domain" description="4Fe-4S ferredoxin-type" evidence="2">
    <location>
        <begin position="1"/>
        <end position="29"/>
    </location>
</feature>
<evidence type="ECO:0000313" key="4">
    <source>
        <dbReference type="Proteomes" id="UP000562464"/>
    </source>
</evidence>